<dbReference type="InterPro" id="IPR001296">
    <property type="entry name" value="Glyco_trans_1"/>
</dbReference>
<protein>
    <submittedName>
        <fullName evidence="3">Putative hexosyltransferase</fullName>
    </submittedName>
</protein>
<dbReference type="Pfam" id="PF13439">
    <property type="entry name" value="Glyco_transf_4"/>
    <property type="match status" value="1"/>
</dbReference>
<evidence type="ECO:0000313" key="3">
    <source>
        <dbReference type="EMBL" id="KKQ08290.1"/>
    </source>
</evidence>
<keyword evidence="3" id="KW-0808">Transferase</keyword>
<feature type="domain" description="Glycosyl transferase family 1" evidence="1">
    <location>
        <begin position="148"/>
        <end position="300"/>
    </location>
</feature>
<dbReference type="CDD" id="cd03801">
    <property type="entry name" value="GT4_PimA-like"/>
    <property type="match status" value="1"/>
</dbReference>
<dbReference type="GO" id="GO:0016757">
    <property type="term" value="F:glycosyltransferase activity"/>
    <property type="evidence" value="ECO:0007669"/>
    <property type="project" value="InterPro"/>
</dbReference>
<dbReference type="InterPro" id="IPR028098">
    <property type="entry name" value="Glyco_trans_4-like_N"/>
</dbReference>
<dbReference type="AlphaFoldDB" id="A0A0G0F437"/>
<evidence type="ECO:0000313" key="4">
    <source>
        <dbReference type="Proteomes" id="UP000034492"/>
    </source>
</evidence>
<organism evidence="3 4">
    <name type="scientific">Candidatus Daviesbacteria bacterium GW2011_GWB1_36_5</name>
    <dbReference type="NCBI Taxonomy" id="1618426"/>
    <lineage>
        <taxon>Bacteria</taxon>
        <taxon>Candidatus Daviesiibacteriota</taxon>
    </lineage>
</organism>
<accession>A0A0G0F437</accession>
<dbReference type="PANTHER" id="PTHR12526">
    <property type="entry name" value="GLYCOSYLTRANSFERASE"/>
    <property type="match status" value="1"/>
</dbReference>
<proteinExistence type="predicted"/>
<evidence type="ECO:0000259" key="2">
    <source>
        <dbReference type="Pfam" id="PF13439"/>
    </source>
</evidence>
<evidence type="ECO:0000259" key="1">
    <source>
        <dbReference type="Pfam" id="PF00534"/>
    </source>
</evidence>
<sequence>MLTTYYLIKICKKEKVDVVHLQGKYYSPAGFFIKKFLGIPAILTARDYQLICNYGFCIWQKSKSCNLKSYFTDDFAKYYQTYVRNKNTVTLLINLIFALRARVIRNIYKYFAMRLDKVICISNAQAEIYRSNDFKKVDVIYNSSEFRIGRSQPQNKIVYAGRLTPGKGVDLLLKAVPSVFKKFPKLKLMIFGEGFLRRNLEKTLNVDLKGRILFKGQVSHTALLGEYAGSLAVVMPSIWPEPFGRVALESISQGTPVVATKSGGLPEIVENGRTGILCEPSASELSKSIIKIVENNSSFRLEIRKKLPLLRNKFQDNTIKQYLKVYKSFL</sequence>
<dbReference type="Gene3D" id="3.40.50.2000">
    <property type="entry name" value="Glycogen Phosphorylase B"/>
    <property type="match status" value="2"/>
</dbReference>
<feature type="domain" description="Glycosyltransferase subfamily 4-like N-terminal" evidence="2">
    <location>
        <begin position="6"/>
        <end position="142"/>
    </location>
</feature>
<comment type="caution">
    <text evidence="3">The sequence shown here is derived from an EMBL/GenBank/DDBJ whole genome shotgun (WGS) entry which is preliminary data.</text>
</comment>
<dbReference type="SUPFAM" id="SSF53756">
    <property type="entry name" value="UDP-Glycosyltransferase/glycogen phosphorylase"/>
    <property type="match status" value="1"/>
</dbReference>
<gene>
    <name evidence="3" type="ORF">US19_C0028G0008</name>
</gene>
<name>A0A0G0F437_9BACT</name>
<dbReference type="PANTHER" id="PTHR12526:SF630">
    <property type="entry name" value="GLYCOSYLTRANSFERASE"/>
    <property type="match status" value="1"/>
</dbReference>
<dbReference type="Pfam" id="PF00534">
    <property type="entry name" value="Glycos_transf_1"/>
    <property type="match status" value="1"/>
</dbReference>
<dbReference type="Proteomes" id="UP000034492">
    <property type="component" value="Unassembled WGS sequence"/>
</dbReference>
<reference evidence="3 4" key="1">
    <citation type="journal article" date="2015" name="Nature">
        <title>rRNA introns, odd ribosomes, and small enigmatic genomes across a large radiation of phyla.</title>
        <authorList>
            <person name="Brown C.T."/>
            <person name="Hug L.A."/>
            <person name="Thomas B.C."/>
            <person name="Sharon I."/>
            <person name="Castelle C.J."/>
            <person name="Singh A."/>
            <person name="Wilkins M.J."/>
            <person name="Williams K.H."/>
            <person name="Banfield J.F."/>
        </authorList>
    </citation>
    <scope>NUCLEOTIDE SEQUENCE [LARGE SCALE GENOMIC DNA]</scope>
</reference>
<dbReference type="EMBL" id="LBSA01000028">
    <property type="protein sequence ID" value="KKQ08290.1"/>
    <property type="molecule type" value="Genomic_DNA"/>
</dbReference>